<dbReference type="Proteomes" id="UP001592530">
    <property type="component" value="Unassembled WGS sequence"/>
</dbReference>
<keyword evidence="1" id="KW-0808">Transferase</keyword>
<feature type="transmembrane region" description="Helical" evidence="4">
    <location>
        <begin position="152"/>
        <end position="171"/>
    </location>
</feature>
<dbReference type="RefSeq" id="WP_380519414.1">
    <property type="nucleotide sequence ID" value="NZ_JBHEZX010000033.1"/>
</dbReference>
<dbReference type="EMBL" id="JBHEZY010000034">
    <property type="protein sequence ID" value="MFC1436491.1"/>
    <property type="molecule type" value="Genomic_DNA"/>
</dbReference>
<dbReference type="InterPro" id="IPR036890">
    <property type="entry name" value="HATPase_C_sf"/>
</dbReference>
<dbReference type="InterPro" id="IPR003594">
    <property type="entry name" value="HATPase_dom"/>
</dbReference>
<keyword evidence="4" id="KW-1133">Transmembrane helix</keyword>
<evidence type="ECO:0000256" key="3">
    <source>
        <dbReference type="ARBA" id="ARBA00023012"/>
    </source>
</evidence>
<feature type="transmembrane region" description="Helical" evidence="4">
    <location>
        <begin position="85"/>
        <end position="110"/>
    </location>
</feature>
<evidence type="ECO:0000313" key="10">
    <source>
        <dbReference type="Proteomes" id="UP001592582"/>
    </source>
</evidence>
<proteinExistence type="predicted"/>
<evidence type="ECO:0000259" key="5">
    <source>
        <dbReference type="Pfam" id="PF02518"/>
    </source>
</evidence>
<dbReference type="GO" id="GO:0016301">
    <property type="term" value="F:kinase activity"/>
    <property type="evidence" value="ECO:0007669"/>
    <property type="project" value="UniProtKB-KW"/>
</dbReference>
<keyword evidence="3" id="KW-0902">Two-component regulatory system</keyword>
<feature type="transmembrane region" description="Helical" evidence="4">
    <location>
        <begin position="51"/>
        <end position="73"/>
    </location>
</feature>
<evidence type="ECO:0000313" key="8">
    <source>
        <dbReference type="EMBL" id="MFC1436491.1"/>
    </source>
</evidence>
<dbReference type="CDD" id="cd16917">
    <property type="entry name" value="HATPase_UhpB-NarQ-NarX-like"/>
    <property type="match status" value="1"/>
</dbReference>
<evidence type="ECO:0000259" key="6">
    <source>
        <dbReference type="Pfam" id="PF07730"/>
    </source>
</evidence>
<dbReference type="Gene3D" id="3.30.565.10">
    <property type="entry name" value="Histidine kinase-like ATPase, C-terminal domain"/>
    <property type="match status" value="1"/>
</dbReference>
<accession>A0ABV6VML1</accession>
<dbReference type="PANTHER" id="PTHR24421">
    <property type="entry name" value="NITRATE/NITRITE SENSOR PROTEIN NARX-RELATED"/>
    <property type="match status" value="1"/>
</dbReference>
<dbReference type="Pfam" id="PF02518">
    <property type="entry name" value="HATPase_c"/>
    <property type="match status" value="1"/>
</dbReference>
<evidence type="ECO:0000256" key="1">
    <source>
        <dbReference type="ARBA" id="ARBA00022679"/>
    </source>
</evidence>
<dbReference type="EMBL" id="JBHEZX010000033">
    <property type="protein sequence ID" value="MFC1414975.1"/>
    <property type="molecule type" value="Genomic_DNA"/>
</dbReference>
<evidence type="ECO:0000313" key="9">
    <source>
        <dbReference type="Proteomes" id="UP001592530"/>
    </source>
</evidence>
<dbReference type="PANTHER" id="PTHR24421:SF63">
    <property type="entry name" value="SENSOR HISTIDINE KINASE DESK"/>
    <property type="match status" value="1"/>
</dbReference>
<evidence type="ECO:0000256" key="2">
    <source>
        <dbReference type="ARBA" id="ARBA00022777"/>
    </source>
</evidence>
<evidence type="ECO:0000313" key="7">
    <source>
        <dbReference type="EMBL" id="MFC1414975.1"/>
    </source>
</evidence>
<feature type="domain" description="Signal transduction histidine kinase subgroup 3 dimerisation and phosphoacceptor" evidence="6">
    <location>
        <begin position="189"/>
        <end position="255"/>
    </location>
</feature>
<dbReference type="SUPFAM" id="SSF55874">
    <property type="entry name" value="ATPase domain of HSP90 chaperone/DNA topoisomerase II/histidine kinase"/>
    <property type="match status" value="1"/>
</dbReference>
<feature type="transmembrane region" description="Helical" evidence="4">
    <location>
        <begin position="20"/>
        <end position="39"/>
    </location>
</feature>
<protein>
    <submittedName>
        <fullName evidence="7">Sensor histidine kinase</fullName>
    </submittedName>
</protein>
<dbReference type="Proteomes" id="UP001592582">
    <property type="component" value="Unassembled WGS sequence"/>
</dbReference>
<sequence>MAGRPSPRRKRITDQEIDKIRGFNPYTLLPWVLIVINPLRHVLDGSYPRPVAAMAGLGLFSLLYVLTVLSAFLPRFQNGRVPMALALVMVPVTGALAGSLPSGLNLYPLLAIACAAVVPNRGGPLVLLGIPALAALTAYMRGQTGGVVDAAWSSLLPGAIVFVMLKLFSVVTQLKETRQELARAAVAEERLRFSRDLHDLLGHSMSVIALKSELVRRLAPTNLEAALAQAEEIEQVSRKALAEIREAVTGYRETGLSEELHRARSLLSAARIEPVVRESGPPLPAQAEGLLAWVVREGVTNVVRHGTGARHCEIDLDRGSDPVRLSISNDGATCPEAAADGSGNGLRGLTERVAAAGGTLTAEPSESGFRLLATLPAQR</sequence>
<gene>
    <name evidence="8" type="ORF">ACEZDB_38240</name>
    <name evidence="7" type="ORF">ACEZDG_37545</name>
</gene>
<dbReference type="Gene3D" id="1.20.5.1930">
    <property type="match status" value="1"/>
</dbReference>
<keyword evidence="10" id="KW-1185">Reference proteome</keyword>
<keyword evidence="4" id="KW-0812">Transmembrane</keyword>
<name>A0ABV6VML1_9ACTN</name>
<feature type="domain" description="Histidine kinase/HSP90-like ATPase" evidence="5">
    <location>
        <begin position="290"/>
        <end position="378"/>
    </location>
</feature>
<organism evidence="7 10">
    <name type="scientific">Streptacidiphilus alkalitolerans</name>
    <dbReference type="NCBI Taxonomy" id="3342712"/>
    <lineage>
        <taxon>Bacteria</taxon>
        <taxon>Bacillati</taxon>
        <taxon>Actinomycetota</taxon>
        <taxon>Actinomycetes</taxon>
        <taxon>Kitasatosporales</taxon>
        <taxon>Streptomycetaceae</taxon>
        <taxon>Streptacidiphilus</taxon>
    </lineage>
</organism>
<evidence type="ECO:0000256" key="4">
    <source>
        <dbReference type="SAM" id="Phobius"/>
    </source>
</evidence>
<dbReference type="InterPro" id="IPR011712">
    <property type="entry name" value="Sig_transdc_His_kin_sub3_dim/P"/>
</dbReference>
<keyword evidence="2 7" id="KW-0418">Kinase</keyword>
<keyword evidence="4" id="KW-0472">Membrane</keyword>
<comment type="caution">
    <text evidence="7">The sequence shown here is derived from an EMBL/GenBank/DDBJ whole genome shotgun (WGS) entry which is preliminary data.</text>
</comment>
<reference evidence="9 10" key="1">
    <citation type="submission" date="2024-09" db="EMBL/GenBank/DDBJ databases">
        <authorList>
            <person name="Lee S.D."/>
        </authorList>
    </citation>
    <scope>NUCLEOTIDE SEQUENCE [LARGE SCALE GENOMIC DNA]</scope>
    <source>
        <strain evidence="7 10">N1-1</strain>
        <strain evidence="8 9">N1-3</strain>
    </source>
</reference>
<feature type="transmembrane region" description="Helical" evidence="4">
    <location>
        <begin position="122"/>
        <end position="140"/>
    </location>
</feature>
<dbReference type="Pfam" id="PF07730">
    <property type="entry name" value="HisKA_3"/>
    <property type="match status" value="1"/>
</dbReference>
<dbReference type="InterPro" id="IPR050482">
    <property type="entry name" value="Sensor_HK_TwoCompSys"/>
</dbReference>